<dbReference type="InterPro" id="IPR002477">
    <property type="entry name" value="Peptidoglycan-bd-like"/>
</dbReference>
<dbReference type="Proteomes" id="UP000050277">
    <property type="component" value="Unassembled WGS sequence"/>
</dbReference>
<feature type="domain" description="Peptidoglycan binding-like" evidence="2">
    <location>
        <begin position="110"/>
        <end position="161"/>
    </location>
</feature>
<dbReference type="EMBL" id="LGKP01000013">
    <property type="protein sequence ID" value="KPL90097.1"/>
    <property type="molecule type" value="Genomic_DNA"/>
</dbReference>
<dbReference type="SUPFAM" id="SSF47090">
    <property type="entry name" value="PGBD-like"/>
    <property type="match status" value="2"/>
</dbReference>
<keyword evidence="1" id="KW-0732">Signal</keyword>
<proteinExistence type="predicted"/>
<evidence type="ECO:0000313" key="3">
    <source>
        <dbReference type="EMBL" id="KPL90097.1"/>
    </source>
</evidence>
<feature type="domain" description="Peptidoglycan binding-like" evidence="2">
    <location>
        <begin position="42"/>
        <end position="97"/>
    </location>
</feature>
<reference evidence="3 4" key="1">
    <citation type="submission" date="2015-07" db="EMBL/GenBank/DDBJ databases">
        <title>Whole genome sequence of Herpetosiphon geysericola DSM 7119.</title>
        <authorList>
            <person name="Hemp J."/>
            <person name="Ward L.M."/>
            <person name="Pace L.A."/>
            <person name="Fischer W.W."/>
        </authorList>
    </citation>
    <scope>NUCLEOTIDE SEQUENCE [LARGE SCALE GENOMIC DNA]</scope>
    <source>
        <strain evidence="3 4">DSM 7119</strain>
    </source>
</reference>
<gene>
    <name evidence="3" type="ORF">SE18_07715</name>
</gene>
<dbReference type="InterPro" id="IPR036366">
    <property type="entry name" value="PGBDSf"/>
</dbReference>
<name>A0A0P6YA76_9CHLR</name>
<keyword evidence="4" id="KW-1185">Reference proteome</keyword>
<dbReference type="InterPro" id="IPR036365">
    <property type="entry name" value="PGBD-like_sf"/>
</dbReference>
<dbReference type="AlphaFoldDB" id="A0A0P6YA76"/>
<feature type="signal peptide" evidence="1">
    <location>
        <begin position="1"/>
        <end position="20"/>
    </location>
</feature>
<sequence length="320" mass="33014">MHKRWAFWFSGLTMAILVLASFGPSARGVAARTWATVSNGDTGDNVYTVQAMLKQRGYSLTVDGDFGPGTLSAVKSFQSSKGLSADGVVGPNTWEQLVIVVRSGDNNIVVNALQRQLRKHGHSLTVDGDFGAGTLSAVKSFQSSKGLGADGIVGADTWAALTGNASGGGGSSRADLARTIRDSSRIALATIHTSGVSDSATARQNIVDTANGGAARRSSYGNAPGGSVYLATSLLNGMITLSQSWSYSVSEIAGGSHSATSRHYAGVAVDVNVINGSHVSASHPNQQSFRNKCANLGATEVLGPGDSGHSTHIHCAWPRP</sequence>
<dbReference type="OrthoDB" id="9812621at2"/>
<organism evidence="3 4">
    <name type="scientific">Herpetosiphon geysericola</name>
    <dbReference type="NCBI Taxonomy" id="70996"/>
    <lineage>
        <taxon>Bacteria</taxon>
        <taxon>Bacillati</taxon>
        <taxon>Chloroflexota</taxon>
        <taxon>Chloroflexia</taxon>
        <taxon>Herpetosiphonales</taxon>
        <taxon>Herpetosiphonaceae</taxon>
        <taxon>Herpetosiphon</taxon>
    </lineage>
</organism>
<evidence type="ECO:0000256" key="1">
    <source>
        <dbReference type="SAM" id="SignalP"/>
    </source>
</evidence>
<evidence type="ECO:0000313" key="4">
    <source>
        <dbReference type="Proteomes" id="UP000050277"/>
    </source>
</evidence>
<dbReference type="Gene3D" id="1.10.101.10">
    <property type="entry name" value="PGBD-like superfamily/PGBD"/>
    <property type="match status" value="2"/>
</dbReference>
<accession>A0A0P6YA76</accession>
<comment type="caution">
    <text evidence="3">The sequence shown here is derived from an EMBL/GenBank/DDBJ whole genome shotgun (WGS) entry which is preliminary data.</text>
</comment>
<dbReference type="STRING" id="70996.SE18_07715"/>
<feature type="chain" id="PRO_5006133456" evidence="1">
    <location>
        <begin position="21"/>
        <end position="320"/>
    </location>
</feature>
<protein>
    <submittedName>
        <fullName evidence="3">Peptidoglycan-binding protein</fullName>
    </submittedName>
</protein>
<dbReference type="RefSeq" id="WP_054533859.1">
    <property type="nucleotide sequence ID" value="NZ_LGKP01000013.1"/>
</dbReference>
<dbReference type="Pfam" id="PF01471">
    <property type="entry name" value="PG_binding_1"/>
    <property type="match status" value="2"/>
</dbReference>
<dbReference type="PATRIC" id="fig|70996.4.peg.770"/>
<evidence type="ECO:0000259" key="2">
    <source>
        <dbReference type="Pfam" id="PF01471"/>
    </source>
</evidence>